<gene>
    <name evidence="6" type="ORF">GND95_00175</name>
</gene>
<evidence type="ECO:0000256" key="3">
    <source>
        <dbReference type="ARBA" id="ARBA00022840"/>
    </source>
</evidence>
<dbReference type="AlphaFoldDB" id="A0A7C8LKW6"/>
<dbReference type="PANTHER" id="PTHR23407">
    <property type="entry name" value="ATPASE INHIBITOR/5-FORMYLTETRAHYDROFOLATE CYCLO-LIGASE"/>
    <property type="match status" value="1"/>
</dbReference>
<keyword evidence="2 4" id="KW-0547">Nucleotide-binding</keyword>
<dbReference type="GO" id="GO:0035999">
    <property type="term" value="P:tetrahydrofolate interconversion"/>
    <property type="evidence" value="ECO:0007669"/>
    <property type="project" value="TreeGrafter"/>
</dbReference>
<comment type="similarity">
    <text evidence="1 5">Belongs to the 5-formyltetrahydrofolate cyclo-ligase family.</text>
</comment>
<accession>A0A7C8LKW6</accession>
<comment type="cofactor">
    <cofactor evidence="5">
        <name>Mg(2+)</name>
        <dbReference type="ChEBI" id="CHEBI:18420"/>
    </cofactor>
</comment>
<dbReference type="SUPFAM" id="SSF100950">
    <property type="entry name" value="NagB/RpiA/CoA transferase-like"/>
    <property type="match status" value="1"/>
</dbReference>
<feature type="binding site" evidence="4">
    <location>
        <position position="55"/>
    </location>
    <ligand>
        <name>substrate</name>
    </ligand>
</feature>
<dbReference type="InterPro" id="IPR024185">
    <property type="entry name" value="FTHF_cligase-like_sf"/>
</dbReference>
<keyword evidence="3 4" id="KW-0067">ATP-binding</keyword>
<comment type="catalytic activity">
    <reaction evidence="5">
        <text>(6S)-5-formyl-5,6,7,8-tetrahydrofolate + ATP = (6R)-5,10-methenyltetrahydrofolate + ADP + phosphate</text>
        <dbReference type="Rhea" id="RHEA:10488"/>
        <dbReference type="ChEBI" id="CHEBI:30616"/>
        <dbReference type="ChEBI" id="CHEBI:43474"/>
        <dbReference type="ChEBI" id="CHEBI:57455"/>
        <dbReference type="ChEBI" id="CHEBI:57457"/>
        <dbReference type="ChEBI" id="CHEBI:456216"/>
        <dbReference type="EC" id="6.3.3.2"/>
    </reaction>
</comment>
<dbReference type="GO" id="GO:0005524">
    <property type="term" value="F:ATP binding"/>
    <property type="evidence" value="ECO:0007669"/>
    <property type="project" value="UniProtKB-KW"/>
</dbReference>
<evidence type="ECO:0000313" key="6">
    <source>
        <dbReference type="EMBL" id="KAE9636884.1"/>
    </source>
</evidence>
<dbReference type="EMBL" id="WSLF01000001">
    <property type="protein sequence ID" value="KAE9636884.1"/>
    <property type="molecule type" value="Genomic_DNA"/>
</dbReference>
<sequence length="188" mass="21771">MTEKQRLRKIFLDMRAQMPEEEIYYKSQFIYEKLIHSSLYHQCKMIFTYVSMGNEVDTKKVILRGLLDRKIIAVPKVNPKKKEMIFSKIKSLDELEAGHFNVLEPREDCIQPIESNQETLILVPGAVFGRDKNRIGYGGGYYDRYLSSVKGALKIIGLGYDFQLIDKIPSDPYDVPLDTIVTDKGWIK</sequence>
<dbReference type="NCBIfam" id="TIGR02727">
    <property type="entry name" value="MTHFS_bact"/>
    <property type="match status" value="1"/>
</dbReference>
<evidence type="ECO:0000313" key="7">
    <source>
        <dbReference type="Proteomes" id="UP000483018"/>
    </source>
</evidence>
<dbReference type="OrthoDB" id="9801938at2"/>
<dbReference type="Gene3D" id="3.40.50.10420">
    <property type="entry name" value="NagB/RpiA/CoA transferase-like"/>
    <property type="match status" value="1"/>
</dbReference>
<organism evidence="6 7">
    <name type="scientific">Defluviitalea raffinosedens</name>
    <dbReference type="NCBI Taxonomy" id="1450156"/>
    <lineage>
        <taxon>Bacteria</taxon>
        <taxon>Bacillati</taxon>
        <taxon>Bacillota</taxon>
        <taxon>Clostridia</taxon>
        <taxon>Lachnospirales</taxon>
        <taxon>Defluviitaleaceae</taxon>
        <taxon>Defluviitalea</taxon>
    </lineage>
</organism>
<name>A0A7C8LKW6_9FIRM</name>
<comment type="caution">
    <text evidence="6">The sequence shown here is derived from an EMBL/GenBank/DDBJ whole genome shotgun (WGS) entry which is preliminary data.</text>
</comment>
<evidence type="ECO:0000256" key="2">
    <source>
        <dbReference type="ARBA" id="ARBA00022741"/>
    </source>
</evidence>
<dbReference type="Proteomes" id="UP000483018">
    <property type="component" value="Unassembled WGS sequence"/>
</dbReference>
<proteinExistence type="inferred from homology"/>
<dbReference type="GO" id="GO:0009396">
    <property type="term" value="P:folic acid-containing compound biosynthetic process"/>
    <property type="evidence" value="ECO:0007669"/>
    <property type="project" value="TreeGrafter"/>
</dbReference>
<dbReference type="Pfam" id="PF01812">
    <property type="entry name" value="5-FTHF_cyc-lig"/>
    <property type="match status" value="1"/>
</dbReference>
<feature type="binding site" evidence="4">
    <location>
        <begin position="134"/>
        <end position="142"/>
    </location>
    <ligand>
        <name>ATP</name>
        <dbReference type="ChEBI" id="CHEBI:30616"/>
    </ligand>
</feature>
<feature type="binding site" evidence="4">
    <location>
        <begin position="4"/>
        <end position="8"/>
    </location>
    <ligand>
        <name>ATP</name>
        <dbReference type="ChEBI" id="CHEBI:30616"/>
    </ligand>
</feature>
<feature type="binding site" evidence="4">
    <location>
        <position position="50"/>
    </location>
    <ligand>
        <name>substrate</name>
    </ligand>
</feature>
<evidence type="ECO:0000256" key="5">
    <source>
        <dbReference type="RuleBase" id="RU361279"/>
    </source>
</evidence>
<dbReference type="EC" id="6.3.3.2" evidence="5"/>
<keyword evidence="5" id="KW-0460">Magnesium</keyword>
<dbReference type="RefSeq" id="WP_158738804.1">
    <property type="nucleotide sequence ID" value="NZ_JAFBEP010000015.1"/>
</dbReference>
<keyword evidence="7" id="KW-1185">Reference proteome</keyword>
<keyword evidence="5" id="KW-0479">Metal-binding</keyword>
<evidence type="ECO:0000256" key="4">
    <source>
        <dbReference type="PIRSR" id="PIRSR006806-1"/>
    </source>
</evidence>
<evidence type="ECO:0000256" key="1">
    <source>
        <dbReference type="ARBA" id="ARBA00010638"/>
    </source>
</evidence>
<dbReference type="GO" id="GO:0046872">
    <property type="term" value="F:metal ion binding"/>
    <property type="evidence" value="ECO:0007669"/>
    <property type="project" value="UniProtKB-KW"/>
</dbReference>
<protein>
    <recommendedName>
        <fullName evidence="5">5-formyltetrahydrofolate cyclo-ligase</fullName>
        <ecNumber evidence="5">6.3.3.2</ecNumber>
    </recommendedName>
</protein>
<keyword evidence="6" id="KW-0436">Ligase</keyword>
<dbReference type="PIRSF" id="PIRSF006806">
    <property type="entry name" value="FTHF_cligase"/>
    <property type="match status" value="1"/>
</dbReference>
<dbReference type="GO" id="GO:0030272">
    <property type="term" value="F:5-formyltetrahydrofolate cyclo-ligase activity"/>
    <property type="evidence" value="ECO:0007669"/>
    <property type="project" value="UniProtKB-EC"/>
</dbReference>
<reference evidence="6 7" key="1">
    <citation type="submission" date="2019-12" db="EMBL/GenBank/DDBJ databases">
        <title>Defluviitalea raffinosedens, isolated from a biogas fermenter, genome sequencing and characterization.</title>
        <authorList>
            <person name="Rettenmaier R."/>
            <person name="Schneider M."/>
            <person name="Neuhaus K."/>
            <person name="Liebl W."/>
            <person name="Zverlov V."/>
        </authorList>
    </citation>
    <scope>NUCLEOTIDE SEQUENCE [LARGE SCALE GENOMIC DNA]</scope>
    <source>
        <strain evidence="6 7">249c-K6</strain>
    </source>
</reference>
<dbReference type="PANTHER" id="PTHR23407:SF1">
    <property type="entry name" value="5-FORMYLTETRAHYDROFOLATE CYCLO-LIGASE"/>
    <property type="match status" value="1"/>
</dbReference>
<dbReference type="InterPro" id="IPR037171">
    <property type="entry name" value="NagB/RpiA_transferase-like"/>
</dbReference>
<dbReference type="InterPro" id="IPR002698">
    <property type="entry name" value="FTHF_cligase"/>
</dbReference>